<name>A0A6G6J7K6_PSENT</name>
<proteinExistence type="predicted"/>
<evidence type="ECO:0000259" key="1">
    <source>
        <dbReference type="Pfam" id="PF24886"/>
    </source>
</evidence>
<dbReference type="Pfam" id="PF24886">
    <property type="entry name" value="DUF7740"/>
    <property type="match status" value="1"/>
</dbReference>
<dbReference type="EMBL" id="CP049140">
    <property type="protein sequence ID" value="QIE91050.1"/>
    <property type="molecule type" value="Genomic_DNA"/>
</dbReference>
<dbReference type="KEGG" id="pnt:G5B91_27740"/>
<gene>
    <name evidence="2" type="ORF">G5B91_27740</name>
</gene>
<evidence type="ECO:0000313" key="2">
    <source>
        <dbReference type="EMBL" id="QIE91050.1"/>
    </source>
</evidence>
<accession>A0A6G6J7K6</accession>
<protein>
    <recommendedName>
        <fullName evidence="1">DUF7740 domain-containing protein</fullName>
    </recommendedName>
</protein>
<evidence type="ECO:0000313" key="3">
    <source>
        <dbReference type="Proteomes" id="UP000501063"/>
    </source>
</evidence>
<reference evidence="2 3" key="1">
    <citation type="submission" date="2020-02" db="EMBL/GenBank/DDBJ databases">
        <title>Integrative conjugative elements (ICEs) and plasmids drive adaptation of Pseudomonas nitroreducens strain HBP1 to wastewater environment.</title>
        <authorList>
            <person name="Sentchilo V."/>
            <person name="Carraro N."/>
            <person name="Bertelli C."/>
            <person name="van der Meer J.R."/>
        </authorList>
    </citation>
    <scope>NUCLEOTIDE SEQUENCE [LARGE SCALE GENOMIC DNA]</scope>
    <source>
        <strain evidence="2 3">HBP1</strain>
    </source>
</reference>
<organism evidence="2 3">
    <name type="scientific">Pseudomonas nitroreducens</name>
    <dbReference type="NCBI Taxonomy" id="46680"/>
    <lineage>
        <taxon>Bacteria</taxon>
        <taxon>Pseudomonadati</taxon>
        <taxon>Pseudomonadota</taxon>
        <taxon>Gammaproteobacteria</taxon>
        <taxon>Pseudomonadales</taxon>
        <taxon>Pseudomonadaceae</taxon>
        <taxon>Pseudomonas</taxon>
    </lineage>
</organism>
<sequence length="62" mass="6762">MDLQDAVLALLLAARIHGTDSAVKATAKRRAKQLPRGKRDLMFSIVDSGEPLKLVRHIAANI</sequence>
<dbReference type="Proteomes" id="UP000501063">
    <property type="component" value="Chromosome"/>
</dbReference>
<dbReference type="InterPro" id="IPR056642">
    <property type="entry name" value="DUF7740"/>
</dbReference>
<dbReference type="AlphaFoldDB" id="A0A6G6J7K6"/>
<dbReference type="RefSeq" id="WP_024766621.1">
    <property type="nucleotide sequence ID" value="NZ_CP049140.1"/>
</dbReference>
<feature type="domain" description="DUF7740" evidence="1">
    <location>
        <begin position="1"/>
        <end position="60"/>
    </location>
</feature>